<dbReference type="InterPro" id="IPR015797">
    <property type="entry name" value="NUDIX_hydrolase-like_dom_sf"/>
</dbReference>
<accession>A0A1F7GI69</accession>
<dbReference type="CDD" id="cd02883">
    <property type="entry name" value="NUDIX_Hydrolase"/>
    <property type="match status" value="1"/>
</dbReference>
<dbReference type="InterPro" id="IPR000086">
    <property type="entry name" value="NUDIX_hydrolase_dom"/>
</dbReference>
<evidence type="ECO:0000313" key="2">
    <source>
        <dbReference type="EMBL" id="OGK18551.1"/>
    </source>
</evidence>
<dbReference type="AlphaFoldDB" id="A0A1F7GI69"/>
<feature type="domain" description="Nudix hydrolase" evidence="1">
    <location>
        <begin position="5"/>
        <end position="126"/>
    </location>
</feature>
<protein>
    <recommendedName>
        <fullName evidence="1">Nudix hydrolase domain-containing protein</fullName>
    </recommendedName>
</protein>
<dbReference type="EMBL" id="MFZH01000030">
    <property type="protein sequence ID" value="OGK18551.1"/>
    <property type="molecule type" value="Genomic_DNA"/>
</dbReference>
<proteinExistence type="predicted"/>
<dbReference type="Proteomes" id="UP000176850">
    <property type="component" value="Unassembled WGS sequence"/>
</dbReference>
<gene>
    <name evidence="2" type="ORF">A2799_03035</name>
</gene>
<comment type="caution">
    <text evidence="2">The sequence shown here is derived from an EMBL/GenBank/DDBJ whole genome shotgun (WGS) entry which is preliminary data.</text>
</comment>
<sequence>MYVSSKISAVFGIFFDKEGKILIIENERGIDIPGGHVELGDTDEYSAMKREAWEEAGAEIKNLILLGNVNTHSGSYRGKCMAFFTGDLIKYTSKTMNETEFLVRYSQNKTLLRKFINKAYECRKSP</sequence>
<evidence type="ECO:0000259" key="1">
    <source>
        <dbReference type="PROSITE" id="PS51462"/>
    </source>
</evidence>
<organism evidence="2 3">
    <name type="scientific">Candidatus Roizmanbacteria bacterium RIFCSPHIGHO2_01_FULL_39_24</name>
    <dbReference type="NCBI Taxonomy" id="1802032"/>
    <lineage>
        <taxon>Bacteria</taxon>
        <taxon>Candidatus Roizmaniibacteriota</taxon>
    </lineage>
</organism>
<dbReference type="PROSITE" id="PS51462">
    <property type="entry name" value="NUDIX"/>
    <property type="match status" value="1"/>
</dbReference>
<dbReference type="Gene3D" id="3.90.79.10">
    <property type="entry name" value="Nucleoside Triphosphate Pyrophosphohydrolase"/>
    <property type="match status" value="1"/>
</dbReference>
<dbReference type="SUPFAM" id="SSF55811">
    <property type="entry name" value="Nudix"/>
    <property type="match status" value="1"/>
</dbReference>
<reference evidence="2 3" key="1">
    <citation type="journal article" date="2016" name="Nat. Commun.">
        <title>Thousands of microbial genomes shed light on interconnected biogeochemical processes in an aquifer system.</title>
        <authorList>
            <person name="Anantharaman K."/>
            <person name="Brown C.T."/>
            <person name="Hug L.A."/>
            <person name="Sharon I."/>
            <person name="Castelle C.J."/>
            <person name="Probst A.J."/>
            <person name="Thomas B.C."/>
            <person name="Singh A."/>
            <person name="Wilkins M.J."/>
            <person name="Karaoz U."/>
            <person name="Brodie E.L."/>
            <person name="Williams K.H."/>
            <person name="Hubbard S.S."/>
            <person name="Banfield J.F."/>
        </authorList>
    </citation>
    <scope>NUCLEOTIDE SEQUENCE [LARGE SCALE GENOMIC DNA]</scope>
</reference>
<dbReference type="Pfam" id="PF00293">
    <property type="entry name" value="NUDIX"/>
    <property type="match status" value="1"/>
</dbReference>
<evidence type="ECO:0000313" key="3">
    <source>
        <dbReference type="Proteomes" id="UP000176850"/>
    </source>
</evidence>
<name>A0A1F7GI69_9BACT</name>